<gene>
    <name evidence="2" type="ORF">M23134_05879</name>
</gene>
<evidence type="ECO:0000313" key="2">
    <source>
        <dbReference type="EMBL" id="EAY25109.1"/>
    </source>
</evidence>
<organism evidence="2 3">
    <name type="scientific">Microscilla marina ATCC 23134</name>
    <dbReference type="NCBI Taxonomy" id="313606"/>
    <lineage>
        <taxon>Bacteria</taxon>
        <taxon>Pseudomonadati</taxon>
        <taxon>Bacteroidota</taxon>
        <taxon>Cytophagia</taxon>
        <taxon>Cytophagales</taxon>
        <taxon>Microscillaceae</taxon>
        <taxon>Microscilla</taxon>
    </lineage>
</organism>
<evidence type="ECO:0000259" key="1">
    <source>
        <dbReference type="Pfam" id="PF08885"/>
    </source>
</evidence>
<keyword evidence="2" id="KW-0449">Lipoprotein</keyword>
<protein>
    <submittedName>
        <fullName evidence="2">Lipoprotein, putative</fullName>
    </submittedName>
</protein>
<dbReference type="Proteomes" id="UP000004095">
    <property type="component" value="Unassembled WGS sequence"/>
</dbReference>
<dbReference type="RefSeq" id="WP_002703361.1">
    <property type="nucleotide sequence ID" value="NZ_AAWS01000054.1"/>
</dbReference>
<dbReference type="eggNOG" id="COG2755">
    <property type="taxonomic scope" value="Bacteria"/>
</dbReference>
<dbReference type="EMBL" id="AAWS01000054">
    <property type="protein sequence ID" value="EAY25109.1"/>
    <property type="molecule type" value="Genomic_DNA"/>
</dbReference>
<dbReference type="SUPFAM" id="SSF52266">
    <property type="entry name" value="SGNH hydrolase"/>
    <property type="match status" value="1"/>
</dbReference>
<dbReference type="OrthoDB" id="9807687at2"/>
<dbReference type="InterPro" id="IPR014982">
    <property type="entry name" value="GSCFA"/>
</dbReference>
<keyword evidence="3" id="KW-1185">Reference proteome</keyword>
<dbReference type="AlphaFoldDB" id="A1ZWT2"/>
<sequence length="329" mass="37724">MDHFRTTFNIAPNPLDIDLHTPVFSIGSCFANAMGQRLQQNKFTACVNPFGVIFNPLSIFKLINASLSREKAAALMNDAAMVEQQGGWYHYDVHSDFYANNATALRQKLQHTLDTTQQFLQNTQVVILTLGTAYGYFLKEHRSIVANCHKVPQQFFDKRLLTVEEIAQGFEETYQALQNINAHLQVIVTVSPVRHIKDTIPLNQVSKATLRLACHQISEKFAQVAYFPAYELLLDDLRDYRFFKADMIHPTPVAEDYIWQKFTQVFMNEQTLAFLKQWGKIRQALNHRSFQPGSAAHQKFLQKLLQQLNGLKAKVDVTEELAHVKQQIL</sequence>
<evidence type="ECO:0000313" key="3">
    <source>
        <dbReference type="Proteomes" id="UP000004095"/>
    </source>
</evidence>
<accession>A1ZWT2</accession>
<feature type="domain" description="GSCFA" evidence="1">
    <location>
        <begin position="23"/>
        <end position="262"/>
    </location>
</feature>
<dbReference type="Pfam" id="PF08885">
    <property type="entry name" value="GSCFA"/>
    <property type="match status" value="1"/>
</dbReference>
<proteinExistence type="predicted"/>
<name>A1ZWT2_MICM2</name>
<dbReference type="PROSITE" id="PS51257">
    <property type="entry name" value="PROKAR_LIPOPROTEIN"/>
    <property type="match status" value="1"/>
</dbReference>
<comment type="caution">
    <text evidence="2">The sequence shown here is derived from an EMBL/GenBank/DDBJ whole genome shotgun (WGS) entry which is preliminary data.</text>
</comment>
<reference evidence="2 3" key="1">
    <citation type="submission" date="2007-01" db="EMBL/GenBank/DDBJ databases">
        <authorList>
            <person name="Haygood M."/>
            <person name="Podell S."/>
            <person name="Anderson C."/>
            <person name="Hopkinson B."/>
            <person name="Roe K."/>
            <person name="Barbeau K."/>
            <person name="Gaasterland T."/>
            <person name="Ferriera S."/>
            <person name="Johnson J."/>
            <person name="Kravitz S."/>
            <person name="Beeson K."/>
            <person name="Sutton G."/>
            <person name="Rogers Y.-H."/>
            <person name="Friedman R."/>
            <person name="Frazier M."/>
            <person name="Venter J.C."/>
        </authorList>
    </citation>
    <scope>NUCLEOTIDE SEQUENCE [LARGE SCALE GENOMIC DNA]</scope>
    <source>
        <strain evidence="2 3">ATCC 23134</strain>
    </source>
</reference>